<feature type="domain" description="DUF4283" evidence="2">
    <location>
        <begin position="173"/>
        <end position="257"/>
    </location>
</feature>
<proteinExistence type="predicted"/>
<sequence>MGGRGRPRNNQSKLLLIDRGIKESNSKEQGKQHAKGKMQEEELDLDSDCELNWPDLSCNRVNSDTPVNPSNLGMPRMNVTPVAIGDASTSRAKPNETVTNSMVKEQGNETMNIRAEEDRQNQTKPTNLGRSWAGLLQDNKLAAKGMDLTYIPPVIQEGEVVVQILEEDIAEEKQKWNRALIMYVVGNTPTIGAIERFVAAQWGKVRKPKVLYHSDGYFTILLNSVEERDEVLMNGPYTMNSRPIILKAWAEGFDFNEEVLKTIPLWVKFPKLPLNYWSNKALSKIGSGLGKSLYADACTTVADRISYARILIEIDITRTLPGTIKLVDPNVKVIEQLVQYDWKHQYCQTCCQIGHSCHNNEVQKQEMGQQTYGMQNQGKIWKVVRNLDPKTDKIDTRGRFLQQLEEVSDGIQSNNLKEENGNWQKINLLQRRMEMEEMR</sequence>
<evidence type="ECO:0000313" key="3">
    <source>
        <dbReference type="Proteomes" id="UP000189701"/>
    </source>
</evidence>
<dbReference type="GeneID" id="104220956"/>
<dbReference type="InterPro" id="IPR025558">
    <property type="entry name" value="DUF4283"/>
</dbReference>
<reference evidence="4" key="2">
    <citation type="submission" date="2025-08" db="UniProtKB">
        <authorList>
            <consortium name="RefSeq"/>
        </authorList>
    </citation>
    <scope>IDENTIFICATION</scope>
    <source>
        <tissue evidence="4">Leaf</tissue>
    </source>
</reference>
<evidence type="ECO:0000313" key="4">
    <source>
        <dbReference type="RefSeq" id="XP_009770224.1"/>
    </source>
</evidence>
<protein>
    <submittedName>
        <fullName evidence="4">Uncharacterized protein LOC104220956</fullName>
    </submittedName>
</protein>
<dbReference type="KEGG" id="nsy:104220956"/>
<dbReference type="AlphaFoldDB" id="A0A1U7W6E7"/>
<gene>
    <name evidence="4" type="primary">LOC104220956</name>
</gene>
<feature type="region of interest" description="Disordered" evidence="1">
    <location>
        <begin position="1"/>
        <end position="43"/>
    </location>
</feature>
<feature type="compositionally biased region" description="Basic and acidic residues" evidence="1">
    <location>
        <begin position="19"/>
        <end position="31"/>
    </location>
</feature>
<evidence type="ECO:0000256" key="1">
    <source>
        <dbReference type="SAM" id="MobiDB-lite"/>
    </source>
</evidence>
<dbReference type="Proteomes" id="UP000189701">
    <property type="component" value="Unplaced"/>
</dbReference>
<dbReference type="RefSeq" id="XP_009770224.1">
    <property type="nucleotide sequence ID" value="XM_009771922.1"/>
</dbReference>
<accession>A0A1U7W6E7</accession>
<dbReference type="PANTHER" id="PTHR33233">
    <property type="entry name" value="ENDONUCLEASE/EXONUCLEASE/PHOSPHATASE"/>
    <property type="match status" value="1"/>
</dbReference>
<organism evidence="3 4">
    <name type="scientific">Nicotiana sylvestris</name>
    <name type="common">Wood tobacco</name>
    <name type="synonym">South American tobacco</name>
    <dbReference type="NCBI Taxonomy" id="4096"/>
    <lineage>
        <taxon>Eukaryota</taxon>
        <taxon>Viridiplantae</taxon>
        <taxon>Streptophyta</taxon>
        <taxon>Embryophyta</taxon>
        <taxon>Tracheophyta</taxon>
        <taxon>Spermatophyta</taxon>
        <taxon>Magnoliopsida</taxon>
        <taxon>eudicotyledons</taxon>
        <taxon>Gunneridae</taxon>
        <taxon>Pentapetalae</taxon>
        <taxon>asterids</taxon>
        <taxon>lamiids</taxon>
        <taxon>Solanales</taxon>
        <taxon>Solanaceae</taxon>
        <taxon>Nicotianoideae</taxon>
        <taxon>Nicotianeae</taxon>
        <taxon>Nicotiana</taxon>
    </lineage>
</organism>
<dbReference type="Pfam" id="PF14111">
    <property type="entry name" value="DUF4283"/>
    <property type="match status" value="1"/>
</dbReference>
<evidence type="ECO:0000259" key="2">
    <source>
        <dbReference type="Pfam" id="PF14111"/>
    </source>
</evidence>
<name>A0A1U7W6E7_NICSY</name>
<keyword evidence="3" id="KW-1185">Reference proteome</keyword>
<reference evidence="3" key="1">
    <citation type="journal article" date="2013" name="Genome Biol.">
        <title>Reference genomes and transcriptomes of Nicotiana sylvestris and Nicotiana tomentosiformis.</title>
        <authorList>
            <person name="Sierro N."/>
            <person name="Battey J.N."/>
            <person name="Ouadi S."/>
            <person name="Bovet L."/>
            <person name="Goepfert S."/>
            <person name="Bakaher N."/>
            <person name="Peitsch M.C."/>
            <person name="Ivanov N.V."/>
        </authorList>
    </citation>
    <scope>NUCLEOTIDE SEQUENCE [LARGE SCALE GENOMIC DNA]</scope>
</reference>
<dbReference type="eggNOG" id="KOG1075">
    <property type="taxonomic scope" value="Eukaryota"/>
</dbReference>
<dbReference type="PANTHER" id="PTHR33233:SF14">
    <property type="entry name" value="ENDONUCLEASE_EXONUCLEASE_PHOSPHATASE"/>
    <property type="match status" value="1"/>
</dbReference>